<protein>
    <recommendedName>
        <fullName evidence="1">CHAD domain-containing protein</fullName>
    </recommendedName>
</protein>
<reference evidence="2 3" key="1">
    <citation type="journal article" date="2016" name="Environ. Microbiol.">
        <title>New Methyloceanibacter diversity from North Sea sediments includes methanotroph containing solely the soluble methane monooxygenase.</title>
        <authorList>
            <person name="Vekeman B."/>
            <person name="Kerckhof F.M."/>
            <person name="Cremers G."/>
            <person name="de Vos P."/>
            <person name="Vandamme P."/>
            <person name="Boon N."/>
            <person name="Op den Camp H.J."/>
            <person name="Heylen K."/>
        </authorList>
    </citation>
    <scope>NUCLEOTIDE SEQUENCE [LARGE SCALE GENOMIC DNA]</scope>
    <source>
        <strain evidence="2 3">R-67177</strain>
    </source>
</reference>
<dbReference type="InterPro" id="IPR038186">
    <property type="entry name" value="CHAD_dom_sf"/>
</dbReference>
<gene>
    <name evidence="2" type="ORF">AUC71_12255</name>
</gene>
<sequence length="111" mass="12670">MRDLSAAERHRLRIRAKRLRYATEFFAATFTGKKSAKRQKKSLGALQSLQDALGTLNDIATRRVLLAKDGEESMDARLAAPDTGPDDEQKWIDEAERAYEHFTDVKAFWKT</sequence>
<evidence type="ECO:0000259" key="1">
    <source>
        <dbReference type="Pfam" id="PF05235"/>
    </source>
</evidence>
<organism evidence="2 3">
    <name type="scientific">Methyloceanibacter marginalis</name>
    <dbReference type="NCBI Taxonomy" id="1774971"/>
    <lineage>
        <taxon>Bacteria</taxon>
        <taxon>Pseudomonadati</taxon>
        <taxon>Pseudomonadota</taxon>
        <taxon>Alphaproteobacteria</taxon>
        <taxon>Hyphomicrobiales</taxon>
        <taxon>Hyphomicrobiaceae</taxon>
        <taxon>Methyloceanibacter</taxon>
    </lineage>
</organism>
<dbReference type="Pfam" id="PF05235">
    <property type="entry name" value="CHAD"/>
    <property type="match status" value="1"/>
</dbReference>
<dbReference type="Gene3D" id="1.40.20.10">
    <property type="entry name" value="CHAD domain"/>
    <property type="match status" value="1"/>
</dbReference>
<dbReference type="EMBL" id="LPWD01000187">
    <property type="protein sequence ID" value="ODS02987.1"/>
    <property type="molecule type" value="Genomic_DNA"/>
</dbReference>
<proteinExistence type="predicted"/>
<dbReference type="AlphaFoldDB" id="A0A1E3WD40"/>
<evidence type="ECO:0000313" key="2">
    <source>
        <dbReference type="EMBL" id="ODS02987.1"/>
    </source>
</evidence>
<dbReference type="Proteomes" id="UP000095042">
    <property type="component" value="Unassembled WGS sequence"/>
</dbReference>
<accession>A0A1E3WD40</accession>
<keyword evidence="3" id="KW-1185">Reference proteome</keyword>
<evidence type="ECO:0000313" key="3">
    <source>
        <dbReference type="Proteomes" id="UP000095042"/>
    </source>
</evidence>
<feature type="domain" description="CHAD" evidence="1">
    <location>
        <begin position="4"/>
        <end position="66"/>
    </location>
</feature>
<comment type="caution">
    <text evidence="2">The sequence shown here is derived from an EMBL/GenBank/DDBJ whole genome shotgun (WGS) entry which is preliminary data.</text>
</comment>
<dbReference type="InterPro" id="IPR007899">
    <property type="entry name" value="CHAD_dom"/>
</dbReference>
<name>A0A1E3WD40_9HYPH</name>